<sequence length="525" mass="59824">MRRQPRAGRPPANRQWSQGQGQTSERGNNFYRSSSSQGNAPENSRQKWKLGTKMATAKSQMDAKRQTAQMAAQEEYLKPPPENLVDSLIEASLVIPGKHMLPRGLDSIASFDDICQRNKVWIKLSDRNIIEVRADNIKRLQNAMREINWLIHDMRLSSENLITRFLVQKPVNPNLEHDTGISVKLNSRPTSTMNSPSLVSVAPPLAYDNFTKLRGILEMSAHILKALRTGLRMRVNFGRFEIRQRKRGVGDTMTYPCFEEMVALYSKRGGAGMHTELLDVANAEKVVQHLLKPVVGIFDHGKRPLQMQHTIILKFQNRELISVVQGQPEQPTQVSAARMRSREILPRLNWTVAAPDMQLDWNLQVDRCEPMHNVPDMLRKVMDNISLTERGRDDDSSLLQPPRVEIKPQPGSEEIESTVVKTSVILPFRTTKFVIEVSITQSWNRMTTNSEPDTCWGVEMYGLHWEETLEGISSREQRDDWNAVMRSLWPSESQDLDAGFLCFLEHVVEVQSALSALELDSTVLR</sequence>
<gene>
    <name evidence="3" type="ORF">L249_7349</name>
</gene>
<evidence type="ECO:0000313" key="4">
    <source>
        <dbReference type="Proteomes" id="UP000253664"/>
    </source>
</evidence>
<evidence type="ECO:0000259" key="2">
    <source>
        <dbReference type="Pfam" id="PF25482"/>
    </source>
</evidence>
<dbReference type="OrthoDB" id="4739136at2759"/>
<organism evidence="3 4">
    <name type="scientific">Ophiocordyceps polyrhachis-furcata BCC 54312</name>
    <dbReference type="NCBI Taxonomy" id="1330021"/>
    <lineage>
        <taxon>Eukaryota</taxon>
        <taxon>Fungi</taxon>
        <taxon>Dikarya</taxon>
        <taxon>Ascomycota</taxon>
        <taxon>Pezizomycotina</taxon>
        <taxon>Sordariomycetes</taxon>
        <taxon>Hypocreomycetidae</taxon>
        <taxon>Hypocreales</taxon>
        <taxon>Ophiocordycipitaceae</taxon>
        <taxon>Ophiocordyceps</taxon>
    </lineage>
</organism>
<evidence type="ECO:0000313" key="3">
    <source>
        <dbReference type="EMBL" id="RCI11553.1"/>
    </source>
</evidence>
<dbReference type="EMBL" id="LKCN02000010">
    <property type="protein sequence ID" value="RCI11553.1"/>
    <property type="molecule type" value="Genomic_DNA"/>
</dbReference>
<dbReference type="InterPro" id="IPR057227">
    <property type="entry name" value="DUF7905"/>
</dbReference>
<comment type="caution">
    <text evidence="3">The sequence shown here is derived from an EMBL/GenBank/DDBJ whole genome shotgun (WGS) entry which is preliminary data.</text>
</comment>
<feature type="compositionally biased region" description="Polar residues" evidence="1">
    <location>
        <begin position="14"/>
        <end position="43"/>
    </location>
</feature>
<dbReference type="Proteomes" id="UP000253664">
    <property type="component" value="Unassembled WGS sequence"/>
</dbReference>
<name>A0A367LAV9_9HYPO</name>
<proteinExistence type="predicted"/>
<dbReference type="AlphaFoldDB" id="A0A367LAV9"/>
<feature type="region of interest" description="Disordered" evidence="1">
    <location>
        <begin position="390"/>
        <end position="412"/>
    </location>
</feature>
<reference evidence="3 4" key="1">
    <citation type="journal article" date="2015" name="BMC Genomics">
        <title>Insights from the genome of Ophiocordyceps polyrhachis-furcata to pathogenicity and host specificity in insect fungi.</title>
        <authorList>
            <person name="Wichadakul D."/>
            <person name="Kobmoo N."/>
            <person name="Ingsriswang S."/>
            <person name="Tangphatsornruang S."/>
            <person name="Chantasingh D."/>
            <person name="Luangsa-ard J.J."/>
            <person name="Eurwilaichitr L."/>
        </authorList>
    </citation>
    <scope>NUCLEOTIDE SEQUENCE [LARGE SCALE GENOMIC DNA]</scope>
    <source>
        <strain evidence="3 4">BCC 54312</strain>
    </source>
</reference>
<dbReference type="Pfam" id="PF25482">
    <property type="entry name" value="DUF7905"/>
    <property type="match status" value="1"/>
</dbReference>
<evidence type="ECO:0000256" key="1">
    <source>
        <dbReference type="SAM" id="MobiDB-lite"/>
    </source>
</evidence>
<protein>
    <recommendedName>
        <fullName evidence="2">DUF7905 domain-containing protein</fullName>
    </recommendedName>
</protein>
<feature type="region of interest" description="Disordered" evidence="1">
    <location>
        <begin position="1"/>
        <end position="47"/>
    </location>
</feature>
<accession>A0A367LAV9</accession>
<keyword evidence="4" id="KW-1185">Reference proteome</keyword>
<feature type="domain" description="DUF7905" evidence="2">
    <location>
        <begin position="207"/>
        <end position="469"/>
    </location>
</feature>
<dbReference type="STRING" id="1330021.A0A367LAV9"/>